<dbReference type="Proteomes" id="UP000290572">
    <property type="component" value="Unassembled WGS sequence"/>
</dbReference>
<name>A0A498P6E0_LABRO</name>
<proteinExistence type="predicted"/>
<reference evidence="1 2" key="1">
    <citation type="submission" date="2018-03" db="EMBL/GenBank/DDBJ databases">
        <title>Draft genome sequence of Rohu Carp (Labeo rohita).</title>
        <authorList>
            <person name="Das P."/>
            <person name="Kushwaha B."/>
            <person name="Joshi C.G."/>
            <person name="Kumar D."/>
            <person name="Nagpure N.S."/>
            <person name="Sahoo L."/>
            <person name="Das S.P."/>
            <person name="Bit A."/>
            <person name="Patnaik S."/>
            <person name="Meher P.K."/>
            <person name="Jayasankar P."/>
            <person name="Koringa P.G."/>
            <person name="Patel N.V."/>
            <person name="Hinsu A.T."/>
            <person name="Kumar R."/>
            <person name="Pandey M."/>
            <person name="Agarwal S."/>
            <person name="Srivastava S."/>
            <person name="Singh M."/>
            <person name="Iquebal M.A."/>
            <person name="Jaiswal S."/>
            <person name="Angadi U.B."/>
            <person name="Kumar N."/>
            <person name="Raza M."/>
            <person name="Shah T.M."/>
            <person name="Rai A."/>
            <person name="Jena J.K."/>
        </authorList>
    </citation>
    <scope>NUCLEOTIDE SEQUENCE [LARGE SCALE GENOMIC DNA]</scope>
    <source>
        <strain evidence="1">DASCIFA01</strain>
        <tissue evidence="1">Testis</tissue>
    </source>
</reference>
<keyword evidence="2" id="KW-1185">Reference proteome</keyword>
<accession>A0A498P6E0</accession>
<dbReference type="AlphaFoldDB" id="A0A498P6E0"/>
<gene>
    <name evidence="1" type="ORF">ROHU_000375</name>
</gene>
<evidence type="ECO:0000313" key="1">
    <source>
        <dbReference type="EMBL" id="RXN39239.1"/>
    </source>
</evidence>
<protein>
    <submittedName>
        <fullName evidence="1">Uncharacterized protein</fullName>
    </submittedName>
</protein>
<sequence>MGQRLLCSVCFRVADGLDRVQTSSGTEKRNDLMLQNSGETCVQSDLQENHFSGMAMLSRIPWRRLQRG</sequence>
<evidence type="ECO:0000313" key="2">
    <source>
        <dbReference type="Proteomes" id="UP000290572"/>
    </source>
</evidence>
<organism evidence="1 2">
    <name type="scientific">Labeo rohita</name>
    <name type="common">Indian major carp</name>
    <name type="synonym">Cyprinus rohita</name>
    <dbReference type="NCBI Taxonomy" id="84645"/>
    <lineage>
        <taxon>Eukaryota</taxon>
        <taxon>Metazoa</taxon>
        <taxon>Chordata</taxon>
        <taxon>Craniata</taxon>
        <taxon>Vertebrata</taxon>
        <taxon>Euteleostomi</taxon>
        <taxon>Actinopterygii</taxon>
        <taxon>Neopterygii</taxon>
        <taxon>Teleostei</taxon>
        <taxon>Ostariophysi</taxon>
        <taxon>Cypriniformes</taxon>
        <taxon>Cyprinidae</taxon>
        <taxon>Labeoninae</taxon>
        <taxon>Labeonini</taxon>
        <taxon>Labeo</taxon>
    </lineage>
</organism>
<dbReference type="EMBL" id="QBIY01002427">
    <property type="protein sequence ID" value="RXN39239.1"/>
    <property type="molecule type" value="Genomic_DNA"/>
</dbReference>
<comment type="caution">
    <text evidence="1">The sequence shown here is derived from an EMBL/GenBank/DDBJ whole genome shotgun (WGS) entry which is preliminary data.</text>
</comment>